<protein>
    <submittedName>
        <fullName evidence="2">Uncharacterized protein</fullName>
    </submittedName>
</protein>
<name>A0AAW0B7E0_9AGAR</name>
<organism evidence="2 3">
    <name type="scientific">Paramarasmius palmivorus</name>
    <dbReference type="NCBI Taxonomy" id="297713"/>
    <lineage>
        <taxon>Eukaryota</taxon>
        <taxon>Fungi</taxon>
        <taxon>Dikarya</taxon>
        <taxon>Basidiomycota</taxon>
        <taxon>Agaricomycotina</taxon>
        <taxon>Agaricomycetes</taxon>
        <taxon>Agaricomycetidae</taxon>
        <taxon>Agaricales</taxon>
        <taxon>Marasmiineae</taxon>
        <taxon>Marasmiaceae</taxon>
        <taxon>Paramarasmius</taxon>
    </lineage>
</organism>
<comment type="caution">
    <text evidence="2">The sequence shown here is derived from an EMBL/GenBank/DDBJ whole genome shotgun (WGS) entry which is preliminary data.</text>
</comment>
<gene>
    <name evidence="2" type="ORF">VNI00_017210</name>
</gene>
<evidence type="ECO:0000313" key="2">
    <source>
        <dbReference type="EMBL" id="KAK7021863.1"/>
    </source>
</evidence>
<reference evidence="2 3" key="1">
    <citation type="submission" date="2024-01" db="EMBL/GenBank/DDBJ databases">
        <title>A draft genome for a cacao thread blight-causing isolate of Paramarasmius palmivorus.</title>
        <authorList>
            <person name="Baruah I.K."/>
            <person name="Bukari Y."/>
            <person name="Amoako-Attah I."/>
            <person name="Meinhardt L.W."/>
            <person name="Bailey B.A."/>
            <person name="Cohen S.P."/>
        </authorList>
    </citation>
    <scope>NUCLEOTIDE SEQUENCE [LARGE SCALE GENOMIC DNA]</scope>
    <source>
        <strain evidence="2 3">GH-12</strain>
    </source>
</reference>
<sequence>MACLLNRLSHNQQQVIRYIIELLISKGPVEPVMDVLSQTSFMADLAVISEVSSTENSSIDGDSDYREDELSTRGD</sequence>
<keyword evidence="3" id="KW-1185">Reference proteome</keyword>
<evidence type="ECO:0000313" key="3">
    <source>
        <dbReference type="Proteomes" id="UP001383192"/>
    </source>
</evidence>
<evidence type="ECO:0000256" key="1">
    <source>
        <dbReference type="SAM" id="MobiDB-lite"/>
    </source>
</evidence>
<dbReference type="EMBL" id="JAYKXP010000160">
    <property type="protein sequence ID" value="KAK7021863.1"/>
    <property type="molecule type" value="Genomic_DNA"/>
</dbReference>
<accession>A0AAW0B7E0</accession>
<feature type="region of interest" description="Disordered" evidence="1">
    <location>
        <begin position="52"/>
        <end position="75"/>
    </location>
</feature>
<dbReference type="Proteomes" id="UP001383192">
    <property type="component" value="Unassembled WGS sequence"/>
</dbReference>
<proteinExistence type="predicted"/>
<dbReference type="AlphaFoldDB" id="A0AAW0B7E0"/>